<dbReference type="Gene3D" id="1.50.10.10">
    <property type="match status" value="1"/>
</dbReference>
<dbReference type="InterPro" id="IPR005195">
    <property type="entry name" value="Glyco_hydro_65_M"/>
</dbReference>
<dbReference type="InterPro" id="IPR011013">
    <property type="entry name" value="Gal_mutarotase_sf_dom"/>
</dbReference>
<dbReference type="PANTHER" id="PTHR11051">
    <property type="entry name" value="GLYCOSYL HYDROLASE-RELATED"/>
    <property type="match status" value="1"/>
</dbReference>
<evidence type="ECO:0000259" key="5">
    <source>
        <dbReference type="Pfam" id="PF03633"/>
    </source>
</evidence>
<dbReference type="Gene3D" id="2.60.420.10">
    <property type="entry name" value="Maltose phosphorylase, domain 3"/>
    <property type="match status" value="1"/>
</dbReference>
<sequence>MNQDYIKADPWSIIEEDFENERVKSSESLFSIGNGAMGQRANFEENYSGDTFQGSYIAGVYYPDKTRVGWWKNGYPEYFAKVLNAPNWIGINITLNGTPLDLYTCQKVTSFRRELNMKEGWYKRSFVATTSNGLEVAVEVTRFLSLEYDEVGAIQYNLQILNSDAKAEVCPYLDSGIKNMDSNWDDKFWNTTKVSSEGNRAFIESHTMKTNFAICTFMQSELTVDGEKFEDFSTKEEEMMVGHAYAINLEKNQTLTLIKYGGYAVDRNHPTDGLKKAADVVLSKVSGLGFDVIFQKQKEDWAQIWEMSDITIAGDAKAQQGIRFNIFQLNQTYLGKDSRLNIGPKGFTGEKYGGSTYWDTEAYCLPFYMATKNQDVAWNLLKYRYNHLDRAIENAGKLGFDNGAALYPMVTMNGEECHNEWEITFEEIHRNGAIAFAVYNYHRFTGDYSYIPKMGLEVLVGIARFWHQRVNFSEEKQKYVMLGVTGPNEYENNVNNNWYSNYLAKWCIDYAVEQLNKVEKEYPEDYDRVLSKVKLTRKEIAEWTKVSGNMFFPYSEKHKVFLQQDGFLDKEMIKVNDLDKSERPINQKWSWDRILRSPYIKQADVLQGFYFFEDHFSQEELARHFDFYEPFTVHESSLSPCVHSIQAAKLGRMDQAYTFYLRTSRLDLDDYNKEVEEGLHITSMAGTWMSIVEGFGGMRVLDDQLCFTPQIPKQWESYSFRVNFRNQIVTIFVSSEGTSFEVTGNQDLNIKVNGEQVTLVPGEVIKI</sequence>
<evidence type="ECO:0000256" key="3">
    <source>
        <dbReference type="PIRSR" id="PIRSR036289-51"/>
    </source>
</evidence>
<dbReference type="NCBIfam" id="NF010380">
    <property type="entry name" value="PRK13807.1"/>
    <property type="match status" value="1"/>
</dbReference>
<dbReference type="InterPro" id="IPR005196">
    <property type="entry name" value="Glyco_hydro_65_N"/>
</dbReference>
<dbReference type="Pfam" id="PF03633">
    <property type="entry name" value="Glyco_hydro_65C"/>
    <property type="match status" value="1"/>
</dbReference>
<dbReference type="InterPro" id="IPR017045">
    <property type="entry name" value="Malt_Pase/Glycosyl_Hdrlase"/>
</dbReference>
<dbReference type="Pfam" id="PF03632">
    <property type="entry name" value="Glyco_hydro_65m"/>
    <property type="match status" value="1"/>
</dbReference>
<protein>
    <submittedName>
        <fullName evidence="7">Glycoside hydrolase family 65 protein</fullName>
    </submittedName>
</protein>
<dbReference type="InterPro" id="IPR012341">
    <property type="entry name" value="6hp_glycosidase-like_sf"/>
</dbReference>
<dbReference type="GO" id="GO:0030246">
    <property type="term" value="F:carbohydrate binding"/>
    <property type="evidence" value="ECO:0007669"/>
    <property type="project" value="InterPro"/>
</dbReference>
<dbReference type="PANTHER" id="PTHR11051:SF14">
    <property type="entry name" value="MALTOSE PHOSPHORYLASE"/>
    <property type="match status" value="1"/>
</dbReference>
<feature type="binding site" evidence="3">
    <location>
        <begin position="358"/>
        <end position="359"/>
    </location>
    <ligand>
        <name>substrate</name>
    </ligand>
</feature>
<feature type="domain" description="Glycoside hydrolase family 65 C-terminal" evidence="5">
    <location>
        <begin position="698"/>
        <end position="759"/>
    </location>
</feature>
<dbReference type="GO" id="GO:0005975">
    <property type="term" value="P:carbohydrate metabolic process"/>
    <property type="evidence" value="ECO:0007669"/>
    <property type="project" value="InterPro"/>
</dbReference>
<proteinExistence type="inferred from homology"/>
<dbReference type="OrthoDB" id="9758855at2"/>
<dbReference type="RefSeq" id="WP_116184072.1">
    <property type="nucleotide sequence ID" value="NZ_QTJX01000002.1"/>
</dbReference>
<evidence type="ECO:0000256" key="2">
    <source>
        <dbReference type="PIRSR" id="PIRSR036289-50"/>
    </source>
</evidence>
<comment type="caution">
    <text evidence="7">The sequence shown here is derived from an EMBL/GenBank/DDBJ whole genome shotgun (WGS) entry which is preliminary data.</text>
</comment>
<keyword evidence="7" id="KW-0378">Hydrolase</keyword>
<evidence type="ECO:0000313" key="8">
    <source>
        <dbReference type="Proteomes" id="UP000261828"/>
    </source>
</evidence>
<keyword evidence="8" id="KW-1185">Reference proteome</keyword>
<evidence type="ECO:0000259" key="6">
    <source>
        <dbReference type="Pfam" id="PF03636"/>
    </source>
</evidence>
<dbReference type="SUPFAM" id="SSF48208">
    <property type="entry name" value="Six-hairpin glycosidases"/>
    <property type="match status" value="1"/>
</dbReference>
<gene>
    <name evidence="7" type="ORF">DX873_08710</name>
</gene>
<reference evidence="7 8" key="1">
    <citation type="submission" date="2018-08" db="EMBL/GenBank/DDBJ databases">
        <title>Muricauda nanhaiensis sp. nov., isolated from seawater of the South China Sea.</title>
        <authorList>
            <person name="Dang Y."/>
        </authorList>
    </citation>
    <scope>NUCLEOTIDE SEQUENCE [LARGE SCALE GENOMIC DNA]</scope>
    <source>
        <strain evidence="7 8">SM1704</strain>
    </source>
</reference>
<evidence type="ECO:0000259" key="4">
    <source>
        <dbReference type="Pfam" id="PF03632"/>
    </source>
</evidence>
<dbReference type="InterPro" id="IPR008928">
    <property type="entry name" value="6-hairpin_glycosidase_sf"/>
</dbReference>
<feature type="active site" description="Proton donor" evidence="2">
    <location>
        <position position="489"/>
    </location>
</feature>
<dbReference type="Pfam" id="PF03636">
    <property type="entry name" value="Glyco_hydro_65N"/>
    <property type="match status" value="1"/>
</dbReference>
<evidence type="ECO:0000256" key="1">
    <source>
        <dbReference type="ARBA" id="ARBA00006768"/>
    </source>
</evidence>
<dbReference type="EMBL" id="QTJX01000002">
    <property type="protein sequence ID" value="RDY59457.1"/>
    <property type="molecule type" value="Genomic_DNA"/>
</dbReference>
<feature type="domain" description="Glycoside hydrolase family 65 central catalytic" evidence="4">
    <location>
        <begin position="323"/>
        <end position="689"/>
    </location>
</feature>
<dbReference type="AlphaFoldDB" id="A0A371JPM0"/>
<organism evidence="7 8">
    <name type="scientific">Flagellimonas nanhaiensis</name>
    <dbReference type="NCBI Taxonomy" id="2292706"/>
    <lineage>
        <taxon>Bacteria</taxon>
        <taxon>Pseudomonadati</taxon>
        <taxon>Bacteroidota</taxon>
        <taxon>Flavobacteriia</taxon>
        <taxon>Flavobacteriales</taxon>
        <taxon>Flavobacteriaceae</taxon>
        <taxon>Flagellimonas</taxon>
    </lineage>
</organism>
<dbReference type="Gene3D" id="2.70.98.40">
    <property type="entry name" value="Glycoside hydrolase, family 65, N-terminal domain"/>
    <property type="match status" value="1"/>
</dbReference>
<dbReference type="SUPFAM" id="SSF74650">
    <property type="entry name" value="Galactose mutarotase-like"/>
    <property type="match status" value="1"/>
</dbReference>
<evidence type="ECO:0000313" key="7">
    <source>
        <dbReference type="EMBL" id="RDY59457.1"/>
    </source>
</evidence>
<dbReference type="Proteomes" id="UP000261828">
    <property type="component" value="Unassembled WGS sequence"/>
</dbReference>
<dbReference type="GO" id="GO:0016757">
    <property type="term" value="F:glycosyltransferase activity"/>
    <property type="evidence" value="ECO:0007669"/>
    <property type="project" value="UniProtKB-ARBA"/>
</dbReference>
<dbReference type="PIRSF" id="PIRSF036289">
    <property type="entry name" value="Glycosyl_hydrolase_malt_phosph"/>
    <property type="match status" value="1"/>
</dbReference>
<name>A0A371JPM0_9FLAO</name>
<feature type="domain" description="Glycoside hydrolase family 65 N-terminal" evidence="6">
    <location>
        <begin position="15"/>
        <end position="266"/>
    </location>
</feature>
<feature type="binding site" evidence="3">
    <location>
        <begin position="601"/>
        <end position="602"/>
    </location>
    <ligand>
        <name>substrate</name>
    </ligand>
</feature>
<accession>A0A371JPM0</accession>
<dbReference type="InterPro" id="IPR037018">
    <property type="entry name" value="GH65_N"/>
</dbReference>
<comment type="similarity">
    <text evidence="1">Belongs to the glycosyl hydrolase 65 family.</text>
</comment>
<dbReference type="InterPro" id="IPR005194">
    <property type="entry name" value="Glyco_hydro_65_C"/>
</dbReference>
<dbReference type="GO" id="GO:0004553">
    <property type="term" value="F:hydrolase activity, hydrolyzing O-glycosyl compounds"/>
    <property type="evidence" value="ECO:0007669"/>
    <property type="project" value="TreeGrafter"/>
</dbReference>